<gene>
    <name evidence="1" type="ORF">DI626_10170</name>
</gene>
<organism evidence="1 2">
    <name type="scientific">Micavibrio aeruginosavorus</name>
    <dbReference type="NCBI Taxonomy" id="349221"/>
    <lineage>
        <taxon>Bacteria</taxon>
        <taxon>Pseudomonadati</taxon>
        <taxon>Bdellovibrionota</taxon>
        <taxon>Bdellovibrionia</taxon>
        <taxon>Bdellovibrionales</taxon>
        <taxon>Pseudobdellovibrionaceae</taxon>
        <taxon>Micavibrio</taxon>
    </lineage>
</organism>
<sequence>MSHPAMAERSVISGSGWLAKERFQIRVRALGVVPAEDSSVSLGGTKLSEEIKVGNAFVPELDLTYFLTNNIAAEIIAGTARHEMDFGGSNLGEAWILPPTLTLQYHFTPDRAFSPYIGAGINYSIMYAEDAGTGFSDLNVDNGYGPALQAGFDYWINDNWGLNFDVKKIWLNVDASLNNGAIKADVELDPWLIGAGVSYRF</sequence>
<dbReference type="AlphaFoldDB" id="A0A2W4ZIT2"/>
<dbReference type="EMBL" id="QFNK01000266">
    <property type="protein sequence ID" value="PZO82293.1"/>
    <property type="molecule type" value="Genomic_DNA"/>
</dbReference>
<dbReference type="InterPro" id="IPR011250">
    <property type="entry name" value="OMP/PagP_B-barrel"/>
</dbReference>
<protein>
    <submittedName>
        <fullName evidence="1">OmpW family protein</fullName>
    </submittedName>
</protein>
<evidence type="ECO:0000313" key="1">
    <source>
        <dbReference type="EMBL" id="PZO82293.1"/>
    </source>
</evidence>
<name>A0A2W4ZIT2_9BACT</name>
<evidence type="ECO:0000313" key="2">
    <source>
        <dbReference type="Proteomes" id="UP000249557"/>
    </source>
</evidence>
<dbReference type="PANTHER" id="PTHR36920">
    <property type="match status" value="1"/>
</dbReference>
<dbReference type="Pfam" id="PF03922">
    <property type="entry name" value="OmpW"/>
    <property type="match status" value="1"/>
</dbReference>
<dbReference type="GO" id="GO:0055085">
    <property type="term" value="P:transmembrane transport"/>
    <property type="evidence" value="ECO:0007669"/>
    <property type="project" value="TreeGrafter"/>
</dbReference>
<proteinExistence type="predicted"/>
<dbReference type="SUPFAM" id="SSF56925">
    <property type="entry name" value="OMPA-like"/>
    <property type="match status" value="1"/>
</dbReference>
<dbReference type="PANTHER" id="PTHR36920:SF1">
    <property type="entry name" value="OUTER MEMBRANE PROTEIN W"/>
    <property type="match status" value="1"/>
</dbReference>
<dbReference type="GO" id="GO:0019867">
    <property type="term" value="C:outer membrane"/>
    <property type="evidence" value="ECO:0007669"/>
    <property type="project" value="InterPro"/>
</dbReference>
<dbReference type="InterPro" id="IPR005618">
    <property type="entry name" value="OMPW"/>
</dbReference>
<comment type="caution">
    <text evidence="1">The sequence shown here is derived from an EMBL/GenBank/DDBJ whole genome shotgun (WGS) entry which is preliminary data.</text>
</comment>
<reference evidence="1 2" key="1">
    <citation type="submission" date="2017-08" db="EMBL/GenBank/DDBJ databases">
        <title>Infants hospitalized years apart are colonized by the same room-sourced microbial strains.</title>
        <authorList>
            <person name="Brooks B."/>
            <person name="Olm M.R."/>
            <person name="Firek B.A."/>
            <person name="Baker R."/>
            <person name="Thomas B.C."/>
            <person name="Morowitz M.J."/>
            <person name="Banfield J.F."/>
        </authorList>
    </citation>
    <scope>NUCLEOTIDE SEQUENCE [LARGE SCALE GENOMIC DNA]</scope>
    <source>
        <strain evidence="1">S2_018_000_R2_104</strain>
    </source>
</reference>
<dbReference type="Proteomes" id="UP000249557">
    <property type="component" value="Unassembled WGS sequence"/>
</dbReference>
<dbReference type="Gene3D" id="2.40.160.20">
    <property type="match status" value="1"/>
</dbReference>
<accession>A0A2W4ZIT2</accession>